<feature type="compositionally biased region" description="Polar residues" evidence="1">
    <location>
        <begin position="325"/>
        <end position="347"/>
    </location>
</feature>
<evidence type="ECO:0000313" key="2">
    <source>
        <dbReference type="Proteomes" id="UP000515203"/>
    </source>
</evidence>
<protein>
    <submittedName>
        <fullName evidence="3">Nuclear envelope pore membrane protein POM 121-like isoform X1</fullName>
    </submittedName>
</protein>
<reference evidence="3" key="1">
    <citation type="submission" date="2025-08" db="UniProtKB">
        <authorList>
            <consortium name="RefSeq"/>
        </authorList>
    </citation>
    <scope>IDENTIFICATION</scope>
</reference>
<dbReference type="Pfam" id="PF15229">
    <property type="entry name" value="POM121"/>
    <property type="match status" value="1"/>
</dbReference>
<dbReference type="PANTHER" id="PTHR15566">
    <property type="entry name" value="POM121-LIKE"/>
    <property type="match status" value="1"/>
</dbReference>
<keyword evidence="2" id="KW-1185">Reference proteome</keyword>
<dbReference type="InterPro" id="IPR043220">
    <property type="entry name" value="POM121-like_prot_1"/>
</dbReference>
<organism evidence="2 3">
    <name type="scientific">Octodon degus</name>
    <name type="common">Degu</name>
    <name type="synonym">Sciurus degus</name>
    <dbReference type="NCBI Taxonomy" id="10160"/>
    <lineage>
        <taxon>Eukaryota</taxon>
        <taxon>Metazoa</taxon>
        <taxon>Chordata</taxon>
        <taxon>Craniata</taxon>
        <taxon>Vertebrata</taxon>
        <taxon>Euteleostomi</taxon>
        <taxon>Mammalia</taxon>
        <taxon>Eutheria</taxon>
        <taxon>Euarchontoglires</taxon>
        <taxon>Glires</taxon>
        <taxon>Rodentia</taxon>
        <taxon>Hystricomorpha</taxon>
        <taxon>Octodontidae</taxon>
        <taxon>Octodon</taxon>
    </lineage>
</organism>
<gene>
    <name evidence="3" type="primary">LOC111816306</name>
</gene>
<dbReference type="InParanoid" id="A0A6P6E9J2"/>
<dbReference type="RefSeq" id="XP_023569009.1">
    <property type="nucleotide sequence ID" value="XM_023713241.1"/>
</dbReference>
<dbReference type="GeneID" id="111816306"/>
<dbReference type="AlphaFoldDB" id="A0A6P6E9J2"/>
<sequence>MGSYLSRARPGSGPSTVPGPDQLERPQSRALLLSARHISSAFQTHSRALSLSLTRRLACEHPLASPGRRQRRRRLIIFHRQRSSVQQAWYVFLGVFSPASLRDHQKKPARSAPSSRMLCRAAILSLASARGKLKLCLALEPAVLTQCPSWTGIFSVPKAKQSRLRALEESRPETAKEEKDLASLGDSRERFTILEESKTVPKRQEDGRTLSDGTESNGSAFRRLMVNGVLSSFLPRPGPLKRDSCYGSSVNSLMTKSQSCFLSSCSKRNAITSSYSSTQGFPLLPKRNGAGPAELPCPGSSHFLVPVKKANQEDHQASSCASVVPQSESQQAKVTDAQSSHQQNLKHCSNPPDLSRPPKRKILLLSCRRKDPVILPPLPQLICHVTAEDIDLEKRAAIQWINKVLKDDRAKTTSN</sequence>
<accession>A0A6P6E9J2</accession>
<feature type="region of interest" description="Disordered" evidence="1">
    <location>
        <begin position="1"/>
        <end position="23"/>
    </location>
</feature>
<evidence type="ECO:0000256" key="1">
    <source>
        <dbReference type="SAM" id="MobiDB-lite"/>
    </source>
</evidence>
<proteinExistence type="predicted"/>
<dbReference type="Proteomes" id="UP000515203">
    <property type="component" value="Unplaced"/>
</dbReference>
<name>A0A6P6E9J2_OCTDE</name>
<feature type="region of interest" description="Disordered" evidence="1">
    <location>
        <begin position="325"/>
        <end position="357"/>
    </location>
</feature>
<dbReference type="OrthoDB" id="6510268at2759"/>
<dbReference type="PANTHER" id="PTHR15566:SF9">
    <property type="entry name" value="LOC100125913 PROTEIN"/>
    <property type="match status" value="1"/>
</dbReference>
<evidence type="ECO:0000313" key="3">
    <source>
        <dbReference type="RefSeq" id="XP_023569009.1"/>
    </source>
</evidence>